<keyword evidence="7" id="KW-0677">Repeat</keyword>
<evidence type="ECO:0000313" key="12">
    <source>
        <dbReference type="Proteomes" id="UP001230188"/>
    </source>
</evidence>
<dbReference type="InterPro" id="IPR004316">
    <property type="entry name" value="SWEET_rpt"/>
</dbReference>
<keyword evidence="4" id="KW-1003">Cell membrane</keyword>
<keyword evidence="3" id="KW-0813">Transport</keyword>
<keyword evidence="5" id="KW-0762">Sugar transport</keyword>
<feature type="transmembrane region" description="Helical" evidence="10">
    <location>
        <begin position="12"/>
        <end position="33"/>
    </location>
</feature>
<name>A0AAD7XQP5_9STRA</name>
<dbReference type="PANTHER" id="PTHR10791">
    <property type="entry name" value="RAG1-ACTIVATING PROTEIN 1"/>
    <property type="match status" value="1"/>
</dbReference>
<comment type="similarity">
    <text evidence="2">Belongs to the SWEET sugar transporter family.</text>
</comment>
<feature type="transmembrane region" description="Helical" evidence="10">
    <location>
        <begin position="198"/>
        <end position="219"/>
    </location>
</feature>
<evidence type="ECO:0008006" key="13">
    <source>
        <dbReference type="Google" id="ProtNLM"/>
    </source>
</evidence>
<evidence type="ECO:0000256" key="7">
    <source>
        <dbReference type="ARBA" id="ARBA00022737"/>
    </source>
</evidence>
<keyword evidence="9 10" id="KW-0472">Membrane</keyword>
<comment type="caution">
    <text evidence="11">The sequence shown here is derived from an EMBL/GenBank/DDBJ whole genome shotgun (WGS) entry which is preliminary data.</text>
</comment>
<dbReference type="GO" id="GO:0005886">
    <property type="term" value="C:plasma membrane"/>
    <property type="evidence" value="ECO:0007669"/>
    <property type="project" value="UniProtKB-SubCell"/>
</dbReference>
<evidence type="ECO:0000256" key="5">
    <source>
        <dbReference type="ARBA" id="ARBA00022597"/>
    </source>
</evidence>
<evidence type="ECO:0000256" key="2">
    <source>
        <dbReference type="ARBA" id="ARBA00007809"/>
    </source>
</evidence>
<evidence type="ECO:0000313" key="11">
    <source>
        <dbReference type="EMBL" id="KAJ8611430.1"/>
    </source>
</evidence>
<dbReference type="FunFam" id="1.20.1280.290:FF:000002">
    <property type="entry name" value="Bidirectional sugar transporter SWEET"/>
    <property type="match status" value="1"/>
</dbReference>
<dbReference type="Proteomes" id="UP001230188">
    <property type="component" value="Unassembled WGS sequence"/>
</dbReference>
<evidence type="ECO:0000256" key="3">
    <source>
        <dbReference type="ARBA" id="ARBA00022448"/>
    </source>
</evidence>
<feature type="transmembrane region" description="Helical" evidence="10">
    <location>
        <begin position="139"/>
        <end position="163"/>
    </location>
</feature>
<evidence type="ECO:0000256" key="4">
    <source>
        <dbReference type="ARBA" id="ARBA00022475"/>
    </source>
</evidence>
<dbReference type="PANTHER" id="PTHR10791:SF30">
    <property type="entry name" value="SUGAR TRANSPORTER SWEET1"/>
    <property type="match status" value="1"/>
</dbReference>
<dbReference type="GO" id="GO:0051119">
    <property type="term" value="F:sugar transmembrane transporter activity"/>
    <property type="evidence" value="ECO:0007669"/>
    <property type="project" value="InterPro"/>
</dbReference>
<comment type="subcellular location">
    <subcellularLocation>
        <location evidence="1">Cell membrane</location>
        <topology evidence="1">Multi-pass membrane protein</topology>
    </subcellularLocation>
</comment>
<feature type="transmembrane region" description="Helical" evidence="10">
    <location>
        <begin position="78"/>
        <end position="96"/>
    </location>
</feature>
<evidence type="ECO:0000256" key="9">
    <source>
        <dbReference type="ARBA" id="ARBA00023136"/>
    </source>
</evidence>
<keyword evidence="12" id="KW-1185">Reference proteome</keyword>
<dbReference type="AlphaFoldDB" id="A0AAD7XQP5"/>
<dbReference type="Pfam" id="PF03083">
    <property type="entry name" value="MtN3_slv"/>
    <property type="match status" value="2"/>
</dbReference>
<evidence type="ECO:0000256" key="10">
    <source>
        <dbReference type="SAM" id="Phobius"/>
    </source>
</evidence>
<organism evidence="11 12">
    <name type="scientific">Chrysophaeum taylorii</name>
    <dbReference type="NCBI Taxonomy" id="2483200"/>
    <lineage>
        <taxon>Eukaryota</taxon>
        <taxon>Sar</taxon>
        <taxon>Stramenopiles</taxon>
        <taxon>Ochrophyta</taxon>
        <taxon>Pelagophyceae</taxon>
        <taxon>Pelagomonadales</taxon>
        <taxon>Pelagomonadaceae</taxon>
        <taxon>Chrysophaeum</taxon>
    </lineage>
</organism>
<evidence type="ECO:0000256" key="1">
    <source>
        <dbReference type="ARBA" id="ARBA00004651"/>
    </source>
</evidence>
<keyword evidence="6 10" id="KW-0812">Transmembrane</keyword>
<feature type="transmembrane region" description="Helical" evidence="10">
    <location>
        <begin position="170"/>
        <end position="192"/>
    </location>
</feature>
<gene>
    <name evidence="11" type="ORF">CTAYLR_009013</name>
</gene>
<dbReference type="InterPro" id="IPR047664">
    <property type="entry name" value="SWEET"/>
</dbReference>
<sequence length="257" mass="27605">MSWWGSQDATSPIVISFGWFGAAGALVLFMSPASTTFRRIVAEGSVLNFDHSPYVISLIQCSFWVAYTSMLPGLVEPLVTNALGAALEATYCAIFVRFSSTHKCAQHIASACAAFGMVLVVAHVVPFPRLGGATPEASFVGIAACALNIIMYASPLNVACMVIRTKSVEFMPLSLTVGTLTCSACWTAYSYALGDLFIFLPSILGVLLAFFQLILYSCYYRPGGRRALFATKECTLRGEDEEAGISFEIEPGPVATR</sequence>
<dbReference type="Gene3D" id="1.20.1280.290">
    <property type="match status" value="2"/>
</dbReference>
<protein>
    <recommendedName>
        <fullName evidence="13">Bidirectional sugar transporter SWEET</fullName>
    </recommendedName>
</protein>
<accession>A0AAD7XQP5</accession>
<evidence type="ECO:0000256" key="8">
    <source>
        <dbReference type="ARBA" id="ARBA00022989"/>
    </source>
</evidence>
<keyword evidence="8 10" id="KW-1133">Transmembrane helix</keyword>
<proteinExistence type="inferred from homology"/>
<reference evidence="11" key="1">
    <citation type="submission" date="2023-01" db="EMBL/GenBank/DDBJ databases">
        <title>Metagenome sequencing of chrysophaentin producing Chrysophaeum taylorii.</title>
        <authorList>
            <person name="Davison J."/>
            <person name="Bewley C."/>
        </authorList>
    </citation>
    <scope>NUCLEOTIDE SEQUENCE</scope>
    <source>
        <strain evidence="11">NIES-1699</strain>
    </source>
</reference>
<evidence type="ECO:0000256" key="6">
    <source>
        <dbReference type="ARBA" id="ARBA00022692"/>
    </source>
</evidence>
<dbReference type="EMBL" id="JAQMWT010000075">
    <property type="protein sequence ID" value="KAJ8611430.1"/>
    <property type="molecule type" value="Genomic_DNA"/>
</dbReference>
<feature type="transmembrane region" description="Helical" evidence="10">
    <location>
        <begin position="108"/>
        <end position="127"/>
    </location>
</feature>